<reference evidence="1" key="1">
    <citation type="submission" date="2021-03" db="EMBL/GenBank/DDBJ databases">
        <title>Evolutionary priming and transition to the ectomycorrhizal habit in an iconic lineage of mushroom-forming fungi: is preadaptation a requirement?</title>
        <authorList>
            <consortium name="DOE Joint Genome Institute"/>
            <person name="Looney B.P."/>
            <person name="Miyauchi S."/>
            <person name="Morin E."/>
            <person name="Drula E."/>
            <person name="Courty P.E."/>
            <person name="Chicoki N."/>
            <person name="Fauchery L."/>
            <person name="Kohler A."/>
            <person name="Kuo A."/>
            <person name="LaButti K."/>
            <person name="Pangilinan J."/>
            <person name="Lipzen A."/>
            <person name="Riley R."/>
            <person name="Andreopoulos W."/>
            <person name="He G."/>
            <person name="Johnson J."/>
            <person name="Barry K.W."/>
            <person name="Grigoriev I.V."/>
            <person name="Nagy L."/>
            <person name="Hibbett D."/>
            <person name="Henrissat B."/>
            <person name="Matheny P.B."/>
            <person name="Labbe J."/>
            <person name="Martin A.F."/>
        </authorList>
    </citation>
    <scope>NUCLEOTIDE SEQUENCE</scope>
    <source>
        <strain evidence="1">BPL698</strain>
    </source>
</reference>
<name>A0ACC0UMF0_9AGAM</name>
<evidence type="ECO:0000313" key="1">
    <source>
        <dbReference type="EMBL" id="KAI9512259.1"/>
    </source>
</evidence>
<sequence>MELSQPPQQQAVLPPNMLPPGHPDMQANAYYPEPPNDVTGGLPITLDSLRDGPPGSKPFYPYSTLIRYAIKGSPNQKLLLEDIYYAIESRFPYFRTAPSGWKNSVRHNLSLNPCFEKVPRPLTDRGKGSYWTVNDNVDPRTGVHRVRKKKPKARRGQSRPIEETEDYQQQSVQPQYENPAQYVPAPPIDPNDPGPSRPGPYPPPYPPFDQAAFAIMGPPPPPGMRFPVPPPSHVPMEEFQLDEHGTVDWHLAWVKELEALQQLTSDQEKAGVDQEWYRQMLFRIRAALIMALPHDHMSGAPPHPPLEQAADGSEIARDGPPPA</sequence>
<evidence type="ECO:0000313" key="2">
    <source>
        <dbReference type="Proteomes" id="UP001207468"/>
    </source>
</evidence>
<gene>
    <name evidence="1" type="ORF">F5148DRAFT_1146295</name>
</gene>
<accession>A0ACC0UMF0</accession>
<dbReference type="Proteomes" id="UP001207468">
    <property type="component" value="Unassembled WGS sequence"/>
</dbReference>
<keyword evidence="2" id="KW-1185">Reference proteome</keyword>
<dbReference type="EMBL" id="JAGFNK010000011">
    <property type="protein sequence ID" value="KAI9512259.1"/>
    <property type="molecule type" value="Genomic_DNA"/>
</dbReference>
<proteinExistence type="predicted"/>
<organism evidence="1 2">
    <name type="scientific">Russula earlei</name>
    <dbReference type="NCBI Taxonomy" id="71964"/>
    <lineage>
        <taxon>Eukaryota</taxon>
        <taxon>Fungi</taxon>
        <taxon>Dikarya</taxon>
        <taxon>Basidiomycota</taxon>
        <taxon>Agaricomycotina</taxon>
        <taxon>Agaricomycetes</taxon>
        <taxon>Russulales</taxon>
        <taxon>Russulaceae</taxon>
        <taxon>Russula</taxon>
    </lineage>
</organism>
<protein>
    <submittedName>
        <fullName evidence="1">Uncharacterized protein</fullName>
    </submittedName>
</protein>
<comment type="caution">
    <text evidence="1">The sequence shown here is derived from an EMBL/GenBank/DDBJ whole genome shotgun (WGS) entry which is preliminary data.</text>
</comment>